<gene>
    <name evidence="2" type="ORF">GE061_018247</name>
</gene>
<name>A0A8S9XEP2_APOLU</name>
<feature type="compositionally biased region" description="Basic residues" evidence="1">
    <location>
        <begin position="643"/>
        <end position="670"/>
    </location>
</feature>
<feature type="compositionally biased region" description="Polar residues" evidence="1">
    <location>
        <begin position="336"/>
        <end position="346"/>
    </location>
</feature>
<feature type="compositionally biased region" description="Basic residues" evidence="1">
    <location>
        <begin position="712"/>
        <end position="723"/>
    </location>
</feature>
<evidence type="ECO:0000313" key="3">
    <source>
        <dbReference type="Proteomes" id="UP000466442"/>
    </source>
</evidence>
<comment type="caution">
    <text evidence="2">The sequence shown here is derived from an EMBL/GenBank/DDBJ whole genome shotgun (WGS) entry which is preliminary data.</text>
</comment>
<organism evidence="2 3">
    <name type="scientific">Apolygus lucorum</name>
    <name type="common">Small green plant bug</name>
    <name type="synonym">Lygocoris lucorum</name>
    <dbReference type="NCBI Taxonomy" id="248454"/>
    <lineage>
        <taxon>Eukaryota</taxon>
        <taxon>Metazoa</taxon>
        <taxon>Ecdysozoa</taxon>
        <taxon>Arthropoda</taxon>
        <taxon>Hexapoda</taxon>
        <taxon>Insecta</taxon>
        <taxon>Pterygota</taxon>
        <taxon>Neoptera</taxon>
        <taxon>Paraneoptera</taxon>
        <taxon>Hemiptera</taxon>
        <taxon>Heteroptera</taxon>
        <taxon>Panheteroptera</taxon>
        <taxon>Cimicomorpha</taxon>
        <taxon>Miridae</taxon>
        <taxon>Mirini</taxon>
        <taxon>Apolygus</taxon>
    </lineage>
</organism>
<dbReference type="Proteomes" id="UP000466442">
    <property type="component" value="Unassembled WGS sequence"/>
</dbReference>
<evidence type="ECO:0000313" key="2">
    <source>
        <dbReference type="EMBL" id="KAF6207009.1"/>
    </source>
</evidence>
<protein>
    <submittedName>
        <fullName evidence="2">Uncharacterized protein</fullName>
    </submittedName>
</protein>
<feature type="region of interest" description="Disordered" evidence="1">
    <location>
        <begin position="643"/>
        <end position="730"/>
    </location>
</feature>
<dbReference type="AlphaFoldDB" id="A0A8S9XEP2"/>
<feature type="compositionally biased region" description="Polar residues" evidence="1">
    <location>
        <begin position="468"/>
        <end position="478"/>
    </location>
</feature>
<feature type="compositionally biased region" description="Polar residues" evidence="1">
    <location>
        <begin position="125"/>
        <end position="136"/>
    </location>
</feature>
<feature type="region of interest" description="Disordered" evidence="1">
    <location>
        <begin position="431"/>
        <end position="478"/>
    </location>
</feature>
<accession>A0A8S9XEP2</accession>
<reference evidence="2" key="1">
    <citation type="journal article" date="2021" name="Mol. Ecol. Resour.">
        <title>Apolygus lucorum genome provides insights into omnivorousness and mesophyll feeding.</title>
        <authorList>
            <person name="Liu Y."/>
            <person name="Liu H."/>
            <person name="Wang H."/>
            <person name="Huang T."/>
            <person name="Liu B."/>
            <person name="Yang B."/>
            <person name="Yin L."/>
            <person name="Li B."/>
            <person name="Zhang Y."/>
            <person name="Zhang S."/>
            <person name="Jiang F."/>
            <person name="Zhang X."/>
            <person name="Ren Y."/>
            <person name="Wang B."/>
            <person name="Wang S."/>
            <person name="Lu Y."/>
            <person name="Wu K."/>
            <person name="Fan W."/>
            <person name="Wang G."/>
        </authorList>
    </citation>
    <scope>NUCLEOTIDE SEQUENCE</scope>
    <source>
        <strain evidence="2">12Hb</strain>
    </source>
</reference>
<feature type="compositionally biased region" description="Polar residues" evidence="1">
    <location>
        <begin position="772"/>
        <end position="784"/>
    </location>
</feature>
<evidence type="ECO:0000256" key="1">
    <source>
        <dbReference type="SAM" id="MobiDB-lite"/>
    </source>
</evidence>
<feature type="region of interest" description="Disordered" evidence="1">
    <location>
        <begin position="803"/>
        <end position="822"/>
    </location>
</feature>
<proteinExistence type="predicted"/>
<feature type="compositionally biased region" description="Polar residues" evidence="1">
    <location>
        <begin position="690"/>
        <end position="711"/>
    </location>
</feature>
<sequence>MGKFPSSRLNVQEFRLNLQARNETKSNDSFAVDVLPSTPEMTPENVSKKRPFVLLTKDKFIDSLALRMCNIHRNTFSAPVSGSAGNTESTQCYHVPKRMKVAAPYCKLDGTLTKVSNDRIRDGRSQNPSKSSNITSSDVQDTFLNFKEQAGFGNCGRNVLKSPYLENRSSALRCPIYDVTNLTASKVERDKTTVGNQPASKSPFSKLPLSCGLDARASRHGIHKLTSTKCKTTVPKSNLAKIDDLGRKTASPCTAFDGGGSLNMAIAAEPDCLQRSDTRWLSQEPLESTHTRRLSDGELLSSVLGSQCPIVVVERCLSKTKNSEFNKNKSTVSNLGKKTASRCTTSSDDRSIQNKSTAAEPNCLQRSDIRWPSQEPLESTHTRRLSDGELLSSVLGSQCPIVVVERCSLSKTKNSEFNKNKSTVSNLGKKTASRCTTSSDDRSIQNESTAAEPNCLQRSDIRWPSQEPMESTNSSGPASNDAFVSVLGSKFPVAPKDLTDHQPLATANCLTPTENIVSSSLQNSLFQSVVVKPATTQPNCTIMDTKHVRVSMDISKIIGTGCESSGDELYESMFGSNYHQEAGNQDFSITRPNKVQCNKTSKRGQKRIIGGMYLYSSDECSSDENFSDADPLYEPSVYHRLKTRKSSKNSFRRRTSRNSSIRRLKRRAKKSTFTGESTPSAPVLSRNKKLNSSDGGECFSRNTGSSSTNQVKKVKVQAHKSRSSLKSTPAADEAKCLLVRSLSTTKELPRRRPEFGTPLNSSTSSSSKTKPKCNNRSQTFSDSRLSTRFQTAMKRVWSEFETTHENTNLDESETKSRNSWPAWSPEQLSKFMEIQSRVNSMMPHYFSSSPSRCVDLETLTAALTKQ</sequence>
<keyword evidence="3" id="KW-1185">Reference proteome</keyword>
<feature type="region of interest" description="Disordered" evidence="1">
    <location>
        <begin position="336"/>
        <end position="385"/>
    </location>
</feature>
<feature type="compositionally biased region" description="Polar residues" evidence="1">
    <location>
        <begin position="671"/>
        <end position="680"/>
    </location>
</feature>
<dbReference type="EMBL" id="WIXP02000008">
    <property type="protein sequence ID" value="KAF6207009.1"/>
    <property type="molecule type" value="Genomic_DNA"/>
</dbReference>
<feature type="region of interest" description="Disordered" evidence="1">
    <location>
        <begin position="745"/>
        <end position="784"/>
    </location>
</feature>
<feature type="region of interest" description="Disordered" evidence="1">
    <location>
        <begin position="117"/>
        <end position="136"/>
    </location>
</feature>